<keyword evidence="2" id="KW-1185">Reference proteome</keyword>
<accession>A0A9E6RHZ6</accession>
<protein>
    <submittedName>
        <fullName evidence="1">Uncharacterized protein</fullName>
    </submittedName>
</protein>
<dbReference type="AlphaFoldDB" id="A0A9E6RHZ6"/>
<reference evidence="1" key="1">
    <citation type="submission" date="2021-08" db="EMBL/GenBank/DDBJ databases">
        <authorList>
            <person name="Zhang H."/>
            <person name="Xu M."/>
            <person name="Yu Z."/>
            <person name="Yang L."/>
            <person name="Cai Y."/>
        </authorList>
    </citation>
    <scope>NUCLEOTIDE SEQUENCE</scope>
    <source>
        <strain evidence="1">CHL1</strain>
    </source>
</reference>
<evidence type="ECO:0000313" key="1">
    <source>
        <dbReference type="EMBL" id="QZO01791.1"/>
    </source>
</evidence>
<evidence type="ECO:0000313" key="2">
    <source>
        <dbReference type="Proteomes" id="UP000825701"/>
    </source>
</evidence>
<organism evidence="1 2">
    <name type="scientific">Chenggangzhangella methanolivorans</name>
    <dbReference type="NCBI Taxonomy" id="1437009"/>
    <lineage>
        <taxon>Bacteria</taxon>
        <taxon>Pseudomonadati</taxon>
        <taxon>Pseudomonadota</taxon>
        <taxon>Alphaproteobacteria</taxon>
        <taxon>Hyphomicrobiales</taxon>
        <taxon>Methylopilaceae</taxon>
        <taxon>Chenggangzhangella</taxon>
    </lineage>
</organism>
<dbReference type="KEGG" id="cmet:K6K41_10765"/>
<dbReference type="EMBL" id="CP081869">
    <property type="protein sequence ID" value="QZO01791.1"/>
    <property type="molecule type" value="Genomic_DNA"/>
</dbReference>
<dbReference type="RefSeq" id="WP_261405129.1">
    <property type="nucleotide sequence ID" value="NZ_CP081869.1"/>
</dbReference>
<gene>
    <name evidence="1" type="ORF">K6K41_10765</name>
</gene>
<dbReference type="Proteomes" id="UP000825701">
    <property type="component" value="Chromosome"/>
</dbReference>
<proteinExistence type="predicted"/>
<name>A0A9E6RHZ6_9HYPH</name>
<sequence length="88" mass="9475">MSDRTHANGPLVNQNVVFVLESAESGAPSESRGFITHVGLSEVTASFPTTTGPFTATFAHEWLRPAESPDEWLVTARLAPVDRPSRPA</sequence>